<reference evidence="7" key="1">
    <citation type="submission" date="2018-05" db="EMBL/GenBank/DDBJ databases">
        <authorList>
            <person name="Lanie J.A."/>
            <person name="Ng W.-L."/>
            <person name="Kazmierczak K.M."/>
            <person name="Andrzejewski T.M."/>
            <person name="Davidsen T.M."/>
            <person name="Wayne K.J."/>
            <person name="Tettelin H."/>
            <person name="Glass J.I."/>
            <person name="Rusch D."/>
            <person name="Podicherti R."/>
            <person name="Tsui H.-C.T."/>
            <person name="Winkler M.E."/>
        </authorList>
    </citation>
    <scope>NUCLEOTIDE SEQUENCE</scope>
</reference>
<keyword evidence="5" id="KW-0408">Iron</keyword>
<dbReference type="EMBL" id="UINC01104242">
    <property type="protein sequence ID" value="SVC67245.1"/>
    <property type="molecule type" value="Genomic_DNA"/>
</dbReference>
<dbReference type="GO" id="GO:0006790">
    <property type="term" value="P:sulfur compound metabolic process"/>
    <property type="evidence" value="ECO:0007669"/>
    <property type="project" value="TreeGrafter"/>
</dbReference>
<evidence type="ECO:0000256" key="1">
    <source>
        <dbReference type="ARBA" id="ARBA00005896"/>
    </source>
</evidence>
<comment type="similarity">
    <text evidence="1">Belongs to the TfdA dioxygenase family.</text>
</comment>
<feature type="domain" description="TauD/TfdA-like" evidence="6">
    <location>
        <begin position="7"/>
        <end position="227"/>
    </location>
</feature>
<evidence type="ECO:0000256" key="2">
    <source>
        <dbReference type="ARBA" id="ARBA00022723"/>
    </source>
</evidence>
<keyword evidence="3" id="KW-0223">Dioxygenase</keyword>
<keyword evidence="2" id="KW-0479">Metal-binding</keyword>
<dbReference type="Gene3D" id="3.60.130.10">
    <property type="entry name" value="Clavaminate synthase-like"/>
    <property type="match status" value="1"/>
</dbReference>
<dbReference type="SUPFAM" id="SSF51197">
    <property type="entry name" value="Clavaminate synthase-like"/>
    <property type="match status" value="1"/>
</dbReference>
<dbReference type="PANTHER" id="PTHR30468">
    <property type="entry name" value="ALPHA-KETOGLUTARATE-DEPENDENT SULFONATE DIOXYGENASE"/>
    <property type="match status" value="1"/>
</dbReference>
<dbReference type="GO" id="GO:0000908">
    <property type="term" value="F:taurine dioxygenase activity"/>
    <property type="evidence" value="ECO:0007669"/>
    <property type="project" value="TreeGrafter"/>
</dbReference>
<proteinExistence type="inferred from homology"/>
<protein>
    <recommendedName>
        <fullName evidence="6">TauD/TfdA-like domain-containing protein</fullName>
    </recommendedName>
</protein>
<dbReference type="InterPro" id="IPR003819">
    <property type="entry name" value="TauD/TfdA-like"/>
</dbReference>
<dbReference type="PANTHER" id="PTHR30468:SF1">
    <property type="entry name" value="ALPHA-KETOGLUTARATE-DEPENDENT SULFONATE DIOXYGENASE"/>
    <property type="match status" value="1"/>
</dbReference>
<dbReference type="InterPro" id="IPR051323">
    <property type="entry name" value="AtsK-like"/>
</dbReference>
<sequence length="228" mass="25352">MNSPFKVRPLTDSGFGVEIIGLDLAALDAACEHKLRRAFIDHGGLIVVRDQELNDPADLCRFAALFGALEQNDKYDPDFLLPGFPEILRIGNVVENGRYSTLFIRAEPPPLLWHCDDSFRDPQPVGSCLYCLSAPASGGETGFAGMTAAYEALPDQVKTRIDNLYTIHSYHHLNELLRIGNPHRPPLTDKLRRDHPAVRRPLVARHPATGRKSLYLPLCHIESVEGLP</sequence>
<keyword evidence="4" id="KW-0560">Oxidoreductase</keyword>
<dbReference type="GO" id="GO:0005737">
    <property type="term" value="C:cytoplasm"/>
    <property type="evidence" value="ECO:0007669"/>
    <property type="project" value="TreeGrafter"/>
</dbReference>
<dbReference type="Pfam" id="PF02668">
    <property type="entry name" value="TauD"/>
    <property type="match status" value="1"/>
</dbReference>
<evidence type="ECO:0000259" key="6">
    <source>
        <dbReference type="Pfam" id="PF02668"/>
    </source>
</evidence>
<accession>A0A382P3S8</accession>
<organism evidence="7">
    <name type="scientific">marine metagenome</name>
    <dbReference type="NCBI Taxonomy" id="408172"/>
    <lineage>
        <taxon>unclassified sequences</taxon>
        <taxon>metagenomes</taxon>
        <taxon>ecological metagenomes</taxon>
    </lineage>
</organism>
<dbReference type="InterPro" id="IPR042098">
    <property type="entry name" value="TauD-like_sf"/>
</dbReference>
<name>A0A382P3S8_9ZZZZ</name>
<evidence type="ECO:0000313" key="7">
    <source>
        <dbReference type="EMBL" id="SVC67245.1"/>
    </source>
</evidence>
<dbReference type="AlphaFoldDB" id="A0A382P3S8"/>
<dbReference type="GO" id="GO:0046872">
    <property type="term" value="F:metal ion binding"/>
    <property type="evidence" value="ECO:0007669"/>
    <property type="project" value="UniProtKB-KW"/>
</dbReference>
<gene>
    <name evidence="7" type="ORF">METZ01_LOCUS320099</name>
</gene>
<evidence type="ECO:0000256" key="5">
    <source>
        <dbReference type="ARBA" id="ARBA00023004"/>
    </source>
</evidence>
<evidence type="ECO:0000256" key="3">
    <source>
        <dbReference type="ARBA" id="ARBA00022964"/>
    </source>
</evidence>
<evidence type="ECO:0000256" key="4">
    <source>
        <dbReference type="ARBA" id="ARBA00023002"/>
    </source>
</evidence>
<feature type="non-terminal residue" evidence="7">
    <location>
        <position position="228"/>
    </location>
</feature>